<dbReference type="OrthoDB" id="9799836at2"/>
<dbReference type="InterPro" id="IPR007393">
    <property type="entry name" value="YlxR_dom"/>
</dbReference>
<dbReference type="AlphaFoldDB" id="A0A1P8UTN5"/>
<feature type="compositionally biased region" description="Basic and acidic residues" evidence="1">
    <location>
        <begin position="1"/>
        <end position="18"/>
    </location>
</feature>
<dbReference type="InterPro" id="IPR037465">
    <property type="entry name" value="YlxR"/>
</dbReference>
<dbReference type="RefSeq" id="WP_076699426.1">
    <property type="nucleotide sequence ID" value="NZ_CP015093.1"/>
</dbReference>
<dbReference type="InterPro" id="IPR029064">
    <property type="entry name" value="Ribosomal_eL30-like_sf"/>
</dbReference>
<dbReference type="Gene3D" id="3.30.1330.30">
    <property type="match status" value="1"/>
</dbReference>
<evidence type="ECO:0000313" key="3">
    <source>
        <dbReference type="EMBL" id="APZ52757.1"/>
    </source>
</evidence>
<dbReference type="STRING" id="1250539.Ga0080574_TMP2423"/>
<dbReference type="SUPFAM" id="SSF55315">
    <property type="entry name" value="L30e-like"/>
    <property type="match status" value="1"/>
</dbReference>
<sequence length="227" mass="23701">MSRGGQDKDRADGPERRCIATGESQPASGLIRFVIGPENQVVPDLAGKLPGRGIWVASDRAALEKAAAKGLFARAAKQPVTVPDDLPGLIERMLARRVVELISLARKSGDAVAGYEKVKDWLGREDADVLIQAEDGSGRGKSKLSTPQWGSYIGWLTADELGLAFGREKVIHAALGAGGLTKRVVEEAQRLKGLRVGRADATSVAGATGAAKAAGGGRAAGKDKRAE</sequence>
<dbReference type="Gene3D" id="3.30.1230.10">
    <property type="entry name" value="YlxR-like"/>
    <property type="match status" value="1"/>
</dbReference>
<gene>
    <name evidence="3" type="ORF">Ga0080574_TMP2423</name>
</gene>
<dbReference type="NCBIfam" id="NF006622">
    <property type="entry name" value="PRK09190.1"/>
    <property type="match status" value="1"/>
</dbReference>
<feature type="region of interest" description="Disordered" evidence="1">
    <location>
        <begin position="1"/>
        <end position="24"/>
    </location>
</feature>
<feature type="region of interest" description="Disordered" evidence="1">
    <location>
        <begin position="205"/>
        <end position="227"/>
    </location>
</feature>
<dbReference type="PANTHER" id="PTHR34215">
    <property type="entry name" value="BLL0784 PROTEIN"/>
    <property type="match status" value="1"/>
</dbReference>
<protein>
    <recommendedName>
        <fullName evidence="2">YlxR domain-containing protein</fullName>
    </recommendedName>
</protein>
<dbReference type="PANTHER" id="PTHR34215:SF1">
    <property type="entry name" value="YLXR DOMAIN-CONTAINING PROTEIN"/>
    <property type="match status" value="1"/>
</dbReference>
<proteinExistence type="predicted"/>
<name>A0A1P8UTN5_9RHOB</name>
<feature type="domain" description="YlxR" evidence="2">
    <location>
        <begin position="16"/>
        <end position="85"/>
    </location>
</feature>
<dbReference type="CDD" id="cd00279">
    <property type="entry name" value="YlxR"/>
    <property type="match status" value="1"/>
</dbReference>
<dbReference type="SUPFAM" id="SSF64376">
    <property type="entry name" value="YlxR-like"/>
    <property type="match status" value="1"/>
</dbReference>
<dbReference type="EMBL" id="CP015093">
    <property type="protein sequence ID" value="APZ52757.1"/>
    <property type="molecule type" value="Genomic_DNA"/>
</dbReference>
<dbReference type="Proteomes" id="UP000187059">
    <property type="component" value="Chromosome"/>
</dbReference>
<keyword evidence="4" id="KW-1185">Reference proteome</keyword>
<reference evidence="3 4" key="1">
    <citation type="submission" date="2016-04" db="EMBL/GenBank/DDBJ databases">
        <title>Deep-sea bacteria in the southern Pacific.</title>
        <authorList>
            <person name="Tang K."/>
        </authorList>
    </citation>
    <scope>NUCLEOTIDE SEQUENCE [LARGE SCALE GENOMIC DNA]</scope>
    <source>
        <strain evidence="3 4">JLT2014</strain>
    </source>
</reference>
<evidence type="ECO:0000256" key="1">
    <source>
        <dbReference type="SAM" id="MobiDB-lite"/>
    </source>
</evidence>
<dbReference type="Pfam" id="PF04296">
    <property type="entry name" value="YlxR"/>
    <property type="match status" value="1"/>
</dbReference>
<dbReference type="KEGG" id="paby:Ga0080574_TMP2423"/>
<dbReference type="InterPro" id="IPR035931">
    <property type="entry name" value="YlxR-like_sf"/>
</dbReference>
<evidence type="ECO:0000313" key="4">
    <source>
        <dbReference type="Proteomes" id="UP000187059"/>
    </source>
</evidence>
<organism evidence="3 4">
    <name type="scientific">Salipiger abyssi</name>
    <dbReference type="NCBI Taxonomy" id="1250539"/>
    <lineage>
        <taxon>Bacteria</taxon>
        <taxon>Pseudomonadati</taxon>
        <taxon>Pseudomonadota</taxon>
        <taxon>Alphaproteobacteria</taxon>
        <taxon>Rhodobacterales</taxon>
        <taxon>Roseobacteraceae</taxon>
        <taxon>Salipiger</taxon>
    </lineage>
</organism>
<accession>A0A1P8UTN5</accession>
<evidence type="ECO:0000259" key="2">
    <source>
        <dbReference type="Pfam" id="PF04296"/>
    </source>
</evidence>